<accession>A0ACC1HF13</accession>
<protein>
    <submittedName>
        <fullName evidence="1">Uncharacterized protein</fullName>
    </submittedName>
</protein>
<comment type="caution">
    <text evidence="1">The sequence shown here is derived from an EMBL/GenBank/DDBJ whole genome shotgun (WGS) entry which is preliminary data.</text>
</comment>
<organism evidence="1 2">
    <name type="scientific">Spiromyces aspiralis</name>
    <dbReference type="NCBI Taxonomy" id="68401"/>
    <lineage>
        <taxon>Eukaryota</taxon>
        <taxon>Fungi</taxon>
        <taxon>Fungi incertae sedis</taxon>
        <taxon>Zoopagomycota</taxon>
        <taxon>Kickxellomycotina</taxon>
        <taxon>Kickxellomycetes</taxon>
        <taxon>Kickxellales</taxon>
        <taxon>Kickxellaceae</taxon>
        <taxon>Spiromyces</taxon>
    </lineage>
</organism>
<name>A0ACC1HF13_9FUNG</name>
<proteinExistence type="predicted"/>
<dbReference type="Proteomes" id="UP001145114">
    <property type="component" value="Unassembled WGS sequence"/>
</dbReference>
<sequence length="167" mass="18726">MHACFSVQVLSSMQDMLGGGYSKGVCCGYLDLPGYLGRVMLGALRTDLSGESWWFLRIDAEDYDAMLMNNGNGNGGYGQFGGDLRRLLFVLEDKDMSRSVKLSRPLIAQEWYTLCVWKSGSIQLSDTHGEILAQLTIDFDAEDVNGQHLWLLRIHPELAFKVRQLCP</sequence>
<evidence type="ECO:0000313" key="2">
    <source>
        <dbReference type="Proteomes" id="UP001145114"/>
    </source>
</evidence>
<keyword evidence="2" id="KW-1185">Reference proteome</keyword>
<reference evidence="1" key="1">
    <citation type="submission" date="2022-06" db="EMBL/GenBank/DDBJ databases">
        <title>Phylogenomic reconstructions and comparative analyses of Kickxellomycotina fungi.</title>
        <authorList>
            <person name="Reynolds N.K."/>
            <person name="Stajich J.E."/>
            <person name="Barry K."/>
            <person name="Grigoriev I.V."/>
            <person name="Crous P."/>
            <person name="Smith M.E."/>
        </authorList>
    </citation>
    <scope>NUCLEOTIDE SEQUENCE</scope>
    <source>
        <strain evidence="1">RSA 2271</strain>
    </source>
</reference>
<evidence type="ECO:0000313" key="1">
    <source>
        <dbReference type="EMBL" id="KAJ1673960.1"/>
    </source>
</evidence>
<dbReference type="EMBL" id="JAMZIH010006402">
    <property type="protein sequence ID" value="KAJ1673960.1"/>
    <property type="molecule type" value="Genomic_DNA"/>
</dbReference>
<gene>
    <name evidence="1" type="ORF">EV182_004243</name>
</gene>